<keyword evidence="2" id="KW-1185">Reference proteome</keyword>
<sequence>MEGITGFRKENGALSNEKGRLAKHASECQMFYNGFIKDLGNMIKKANTVLELFDVVLVVREQNFPVVKEEFEGEIRVGSTS</sequence>
<evidence type="ECO:0000313" key="1">
    <source>
        <dbReference type="EMBL" id="EGT38090.1"/>
    </source>
</evidence>
<organism evidence="2">
    <name type="scientific">Caenorhabditis brenneri</name>
    <name type="common">Nematode worm</name>
    <dbReference type="NCBI Taxonomy" id="135651"/>
    <lineage>
        <taxon>Eukaryota</taxon>
        <taxon>Metazoa</taxon>
        <taxon>Ecdysozoa</taxon>
        <taxon>Nematoda</taxon>
        <taxon>Chromadorea</taxon>
        <taxon>Rhabditida</taxon>
        <taxon>Rhabditina</taxon>
        <taxon>Rhabditomorpha</taxon>
        <taxon>Rhabditoidea</taxon>
        <taxon>Rhabditidae</taxon>
        <taxon>Peloderinae</taxon>
        <taxon>Caenorhabditis</taxon>
    </lineage>
</organism>
<gene>
    <name evidence="1" type="ORF">CAEBREN_23869</name>
</gene>
<dbReference type="Proteomes" id="UP000008068">
    <property type="component" value="Unassembled WGS sequence"/>
</dbReference>
<dbReference type="InParanoid" id="G0NV51"/>
<reference evidence="2" key="1">
    <citation type="submission" date="2011-07" db="EMBL/GenBank/DDBJ databases">
        <authorList>
            <consortium name="Caenorhabditis brenneri Sequencing and Analysis Consortium"/>
            <person name="Wilson R.K."/>
        </authorList>
    </citation>
    <scope>NUCLEOTIDE SEQUENCE [LARGE SCALE GENOMIC DNA]</scope>
    <source>
        <strain evidence="2">PB2801</strain>
    </source>
</reference>
<proteinExistence type="predicted"/>
<dbReference type="HOGENOM" id="CLU_2575960_0_0_1"/>
<dbReference type="AlphaFoldDB" id="G0NV51"/>
<dbReference type="EMBL" id="GL379954">
    <property type="protein sequence ID" value="EGT38090.1"/>
    <property type="molecule type" value="Genomic_DNA"/>
</dbReference>
<accession>G0NV51</accession>
<evidence type="ECO:0000313" key="2">
    <source>
        <dbReference type="Proteomes" id="UP000008068"/>
    </source>
</evidence>
<name>G0NV51_CAEBE</name>
<protein>
    <submittedName>
        <fullName evidence="1">Uncharacterized protein</fullName>
    </submittedName>
</protein>